<keyword evidence="4 11" id="KW-0808">Transferase</keyword>
<dbReference type="InterPro" id="IPR029044">
    <property type="entry name" value="Nucleotide-diphossugar_trans"/>
</dbReference>
<comment type="similarity">
    <text evidence="8">Belongs to the glycosyltransferase 2 family. CrtQ subfamily.</text>
</comment>
<dbReference type="PANTHER" id="PTHR43646:SF2">
    <property type="entry name" value="GLYCOSYLTRANSFERASE 2-LIKE DOMAIN-CONTAINING PROTEIN"/>
    <property type="match status" value="1"/>
</dbReference>
<evidence type="ECO:0000313" key="11">
    <source>
        <dbReference type="EMBL" id="BBY31676.1"/>
    </source>
</evidence>
<dbReference type="SUPFAM" id="SSF53448">
    <property type="entry name" value="Nucleotide-diphospho-sugar transferases"/>
    <property type="match status" value="1"/>
</dbReference>
<dbReference type="GO" id="GO:0016757">
    <property type="term" value="F:glycosyltransferase activity"/>
    <property type="evidence" value="ECO:0007669"/>
    <property type="project" value="UniProtKB-KW"/>
</dbReference>
<name>A0A7I7R0J6_9MYCO</name>
<evidence type="ECO:0000256" key="5">
    <source>
        <dbReference type="ARBA" id="ARBA00023136"/>
    </source>
</evidence>
<evidence type="ECO:0000259" key="10">
    <source>
        <dbReference type="Pfam" id="PF00535"/>
    </source>
</evidence>
<dbReference type="Proteomes" id="UP000467193">
    <property type="component" value="Chromosome"/>
</dbReference>
<reference evidence="11 12" key="1">
    <citation type="journal article" date="2019" name="Emerg. Microbes Infect.">
        <title>Comprehensive subspecies identification of 175 nontuberculous mycobacteria species based on 7547 genomic profiles.</title>
        <authorList>
            <person name="Matsumoto Y."/>
            <person name="Kinjo T."/>
            <person name="Motooka D."/>
            <person name="Nabeya D."/>
            <person name="Jung N."/>
            <person name="Uechi K."/>
            <person name="Horii T."/>
            <person name="Iida T."/>
            <person name="Fujita J."/>
            <person name="Nakamura S."/>
        </authorList>
    </citation>
    <scope>NUCLEOTIDE SEQUENCE [LARGE SCALE GENOMIC DNA]</scope>
    <source>
        <strain evidence="11 12">JCM 17899</strain>
    </source>
</reference>
<gene>
    <name evidence="11" type="ORF">MSEDJ_57720</name>
</gene>
<dbReference type="InterPro" id="IPR001173">
    <property type="entry name" value="Glyco_trans_2-like"/>
</dbReference>
<evidence type="ECO:0000256" key="6">
    <source>
        <dbReference type="ARBA" id="ARBA00037281"/>
    </source>
</evidence>
<keyword evidence="2" id="KW-1003">Cell membrane</keyword>
<dbReference type="Pfam" id="PF00535">
    <property type="entry name" value="Glycos_transf_2"/>
    <property type="match status" value="1"/>
</dbReference>
<dbReference type="PANTHER" id="PTHR43646">
    <property type="entry name" value="GLYCOSYLTRANSFERASE"/>
    <property type="match status" value="1"/>
</dbReference>
<comment type="pathway">
    <text evidence="7">Carotenoid biosynthesis; staphyloxanthin biosynthesis; staphyloxanthin from farnesyl diphosphate: step 4/5.</text>
</comment>
<protein>
    <recommendedName>
        <fullName evidence="9">4,4'-diaponeurosporenoate glycosyltransferase</fullName>
    </recommendedName>
</protein>
<evidence type="ECO:0000313" key="12">
    <source>
        <dbReference type="Proteomes" id="UP000467193"/>
    </source>
</evidence>
<keyword evidence="3" id="KW-0328">Glycosyltransferase</keyword>
<dbReference type="RefSeq" id="WP_264002192.1">
    <property type="nucleotide sequence ID" value="NZ_AP022588.1"/>
</dbReference>
<comment type="function">
    <text evidence="6">Catalyzes the glycosylation of 4,4'-diaponeurosporenoate, i.e. the esterification of glucose at the C1'' position with the carboxyl group of 4,4'-diaponeurosporenic acid, to form glycosyl-4,4'-diaponeurosporenoate. This is a step in the biosynthesis of staphyloxanthin, an orange pigment present in most staphylococci strains.</text>
</comment>
<comment type="subcellular location">
    <subcellularLocation>
        <location evidence="1">Cell membrane</location>
    </subcellularLocation>
</comment>
<accession>A0A7I7R0J6</accession>
<evidence type="ECO:0000256" key="4">
    <source>
        <dbReference type="ARBA" id="ARBA00022679"/>
    </source>
</evidence>
<sequence length="241" mass="25945">MYPAQPPRRIVVVVPAHDEAADLPRCLEAIGVASAHAPCPVLVVVVLDACDDGSAELAGRFGPDVHFVEVDERNVGAARAAGFAYARAAHGTEGIDESTIWYATTDADTAVDPGWLTSQARSGADMVLGLVRIADWRRTPGSAIRRYLEAYRAKVWPDGHAHVHGANMGFRADAYWATGGFASMASDEDVDLVRRFEAHGFDVHRDRRLSVATSARAVGRAPRGFAAHLRSMSRSGRQETA</sequence>
<feature type="domain" description="Glycosyltransferase 2-like" evidence="10">
    <location>
        <begin position="12"/>
        <end position="177"/>
    </location>
</feature>
<dbReference type="KEGG" id="msei:MSEDJ_57720"/>
<evidence type="ECO:0000256" key="7">
    <source>
        <dbReference type="ARBA" id="ARBA00037904"/>
    </source>
</evidence>
<evidence type="ECO:0000256" key="3">
    <source>
        <dbReference type="ARBA" id="ARBA00022676"/>
    </source>
</evidence>
<evidence type="ECO:0000256" key="8">
    <source>
        <dbReference type="ARBA" id="ARBA00038120"/>
    </source>
</evidence>
<dbReference type="AlphaFoldDB" id="A0A7I7R0J6"/>
<dbReference type="EMBL" id="AP022588">
    <property type="protein sequence ID" value="BBY31676.1"/>
    <property type="molecule type" value="Genomic_DNA"/>
</dbReference>
<evidence type="ECO:0000256" key="1">
    <source>
        <dbReference type="ARBA" id="ARBA00004236"/>
    </source>
</evidence>
<evidence type="ECO:0000256" key="9">
    <source>
        <dbReference type="ARBA" id="ARBA00040345"/>
    </source>
</evidence>
<keyword evidence="12" id="KW-1185">Reference proteome</keyword>
<proteinExistence type="inferred from homology"/>
<evidence type="ECO:0000256" key="2">
    <source>
        <dbReference type="ARBA" id="ARBA00022475"/>
    </source>
</evidence>
<dbReference type="Gene3D" id="3.90.550.10">
    <property type="entry name" value="Spore Coat Polysaccharide Biosynthesis Protein SpsA, Chain A"/>
    <property type="match status" value="1"/>
</dbReference>
<keyword evidence="5" id="KW-0472">Membrane</keyword>
<organism evidence="11 12">
    <name type="scientific">Mycolicibacterium sediminis</name>
    <dbReference type="NCBI Taxonomy" id="1286180"/>
    <lineage>
        <taxon>Bacteria</taxon>
        <taxon>Bacillati</taxon>
        <taxon>Actinomycetota</taxon>
        <taxon>Actinomycetes</taxon>
        <taxon>Mycobacteriales</taxon>
        <taxon>Mycobacteriaceae</taxon>
        <taxon>Mycolicibacterium</taxon>
    </lineage>
</organism>
<dbReference type="GO" id="GO:0005886">
    <property type="term" value="C:plasma membrane"/>
    <property type="evidence" value="ECO:0007669"/>
    <property type="project" value="UniProtKB-SubCell"/>
</dbReference>